<sequence length="266" mass="30327">MIHKKLRLGYGKEKINKIMDLIDYSIKSNFDLNDDRIQTAISVLNEYVRLHEKNNYDVSYIKEFLLLHELKKDTFTGGIIEESKENILRNVKGNFEDLSFSRHSIREFTTDPIPKELIENAIRIASKTPSVCNRQAWSVTVVKDNSLIKELMKIQSGINGMAENMNTLIAITTSYEYFGNIHERNQAFIDGGLFAMSLLYALTYLGVGTCALNANLRISDEITVKEKLGLSNADNLIMFIAVGHYQETVKYPKSNRDSVTKIVNFI</sequence>
<keyword evidence="8" id="KW-1185">Reference proteome</keyword>
<evidence type="ECO:0000256" key="5">
    <source>
        <dbReference type="ARBA" id="ARBA00023002"/>
    </source>
</evidence>
<dbReference type="Pfam" id="PF00881">
    <property type="entry name" value="Nitroreductase"/>
    <property type="match status" value="2"/>
</dbReference>
<proteinExistence type="inferred from homology"/>
<evidence type="ECO:0000256" key="3">
    <source>
        <dbReference type="ARBA" id="ARBA00022630"/>
    </source>
</evidence>
<name>A0A1L8TSC3_9ENTE</name>
<comment type="cofactor">
    <cofactor evidence="1">
        <name>FMN</name>
        <dbReference type="ChEBI" id="CHEBI:58210"/>
    </cofactor>
</comment>
<evidence type="ECO:0000313" key="7">
    <source>
        <dbReference type="EMBL" id="OJG47078.1"/>
    </source>
</evidence>
<gene>
    <name evidence="7" type="ORF">RV04_GL000325</name>
</gene>
<reference evidence="7 8" key="1">
    <citation type="submission" date="2014-12" db="EMBL/GenBank/DDBJ databases">
        <title>Draft genome sequences of 29 type strains of Enterococci.</title>
        <authorList>
            <person name="Zhong Z."/>
            <person name="Sun Z."/>
            <person name="Liu W."/>
            <person name="Zhang W."/>
            <person name="Zhang H."/>
        </authorList>
    </citation>
    <scope>NUCLEOTIDE SEQUENCE [LARGE SCALE GENOMIC DNA]</scope>
    <source>
        <strain evidence="7 8">DSM 17122</strain>
    </source>
</reference>
<keyword evidence="5" id="KW-0560">Oxidoreductase</keyword>
<evidence type="ECO:0000256" key="1">
    <source>
        <dbReference type="ARBA" id="ARBA00001917"/>
    </source>
</evidence>
<dbReference type="Gene3D" id="3.40.109.10">
    <property type="entry name" value="NADH Oxidase"/>
    <property type="match status" value="1"/>
</dbReference>
<comment type="caution">
    <text evidence="7">The sequence shown here is derived from an EMBL/GenBank/DDBJ whole genome shotgun (WGS) entry which is preliminary data.</text>
</comment>
<dbReference type="GO" id="GO:0016491">
    <property type="term" value="F:oxidoreductase activity"/>
    <property type="evidence" value="ECO:0007669"/>
    <property type="project" value="UniProtKB-KW"/>
</dbReference>
<dbReference type="InterPro" id="IPR000415">
    <property type="entry name" value="Nitroreductase-like"/>
</dbReference>
<feature type="domain" description="Nitroreductase" evidence="6">
    <location>
        <begin position="101"/>
        <end position="151"/>
    </location>
</feature>
<evidence type="ECO:0000256" key="2">
    <source>
        <dbReference type="ARBA" id="ARBA00007118"/>
    </source>
</evidence>
<dbReference type="Proteomes" id="UP000182077">
    <property type="component" value="Unassembled WGS sequence"/>
</dbReference>
<evidence type="ECO:0000259" key="6">
    <source>
        <dbReference type="Pfam" id="PF00881"/>
    </source>
</evidence>
<protein>
    <recommendedName>
        <fullName evidence="6">Nitroreductase domain-containing protein</fullName>
    </recommendedName>
</protein>
<evidence type="ECO:0000313" key="8">
    <source>
        <dbReference type="Proteomes" id="UP000182077"/>
    </source>
</evidence>
<dbReference type="PANTHER" id="PTHR43673">
    <property type="entry name" value="NAD(P)H NITROREDUCTASE YDGI-RELATED"/>
    <property type="match status" value="1"/>
</dbReference>
<accession>A0A1L8TSC3</accession>
<dbReference type="CDD" id="cd02062">
    <property type="entry name" value="Nitro_FMN_reductase"/>
    <property type="match status" value="1"/>
</dbReference>
<dbReference type="PANTHER" id="PTHR43673:SF2">
    <property type="entry name" value="NITROREDUCTASE"/>
    <property type="match status" value="1"/>
</dbReference>
<dbReference type="STRING" id="249189.RV04_GL000325"/>
<dbReference type="EMBL" id="JXKQ01000001">
    <property type="protein sequence ID" value="OJG47078.1"/>
    <property type="molecule type" value="Genomic_DNA"/>
</dbReference>
<organism evidence="7 8">
    <name type="scientific">Enterococcus hermanniensis</name>
    <dbReference type="NCBI Taxonomy" id="249189"/>
    <lineage>
        <taxon>Bacteria</taxon>
        <taxon>Bacillati</taxon>
        <taxon>Bacillota</taxon>
        <taxon>Bacilli</taxon>
        <taxon>Lactobacillales</taxon>
        <taxon>Enterococcaceae</taxon>
        <taxon>Enterococcus</taxon>
    </lineage>
</organism>
<evidence type="ECO:0000256" key="4">
    <source>
        <dbReference type="ARBA" id="ARBA00022643"/>
    </source>
</evidence>
<dbReference type="AlphaFoldDB" id="A0A1L8TSC3"/>
<dbReference type="SUPFAM" id="SSF55469">
    <property type="entry name" value="FMN-dependent nitroreductase-like"/>
    <property type="match status" value="1"/>
</dbReference>
<keyword evidence="4" id="KW-0288">FMN</keyword>
<dbReference type="InterPro" id="IPR029479">
    <property type="entry name" value="Nitroreductase"/>
</dbReference>
<keyword evidence="3" id="KW-0285">Flavoprotein</keyword>
<feature type="domain" description="Nitroreductase" evidence="6">
    <location>
        <begin position="156"/>
        <end position="244"/>
    </location>
</feature>
<comment type="similarity">
    <text evidence="2">Belongs to the nitroreductase family.</text>
</comment>